<dbReference type="PANTHER" id="PTHR22911">
    <property type="entry name" value="ACYL-MALONYL CONDENSING ENZYME-RELATED"/>
    <property type="match status" value="1"/>
</dbReference>
<accession>A0A6J7LGA1</accession>
<gene>
    <name evidence="4" type="ORF">UFOPK3662_03984</name>
</gene>
<protein>
    <submittedName>
        <fullName evidence="4">Unannotated protein</fullName>
    </submittedName>
</protein>
<dbReference type="InterPro" id="IPR000620">
    <property type="entry name" value="EamA_dom"/>
</dbReference>
<dbReference type="AlphaFoldDB" id="A0A6J7LGA1"/>
<feature type="transmembrane region" description="Helical" evidence="2">
    <location>
        <begin position="137"/>
        <end position="156"/>
    </location>
</feature>
<feature type="transmembrane region" description="Helical" evidence="2">
    <location>
        <begin position="82"/>
        <end position="102"/>
    </location>
</feature>
<feature type="transmembrane region" description="Helical" evidence="2">
    <location>
        <begin position="264"/>
        <end position="284"/>
    </location>
</feature>
<feature type="transmembrane region" description="Helical" evidence="2">
    <location>
        <begin position="189"/>
        <end position="212"/>
    </location>
</feature>
<dbReference type="SUPFAM" id="SSF103481">
    <property type="entry name" value="Multidrug resistance efflux transporter EmrE"/>
    <property type="match status" value="2"/>
</dbReference>
<reference evidence="4" key="1">
    <citation type="submission" date="2020-05" db="EMBL/GenBank/DDBJ databases">
        <authorList>
            <person name="Chiriac C."/>
            <person name="Salcher M."/>
            <person name="Ghai R."/>
            <person name="Kavagutti S V."/>
        </authorList>
    </citation>
    <scope>NUCLEOTIDE SEQUENCE</scope>
</reference>
<dbReference type="GO" id="GO:0016020">
    <property type="term" value="C:membrane"/>
    <property type="evidence" value="ECO:0007669"/>
    <property type="project" value="InterPro"/>
</dbReference>
<sequence>MSVTALTHDTTASSRTAAGLLLALASAASFGMSGALARGLLDTGWSAGAAVTVRTVLAAVVLLVPGLLALRGRWHLLRDNAGLITLYGITAVAGAQLCYFYAVTYMQVSVALLLEYTAPVAVVMWLWLRHGQRPSRLTVLGAVLAAGGLVLVLDVISGADLSAVGVLWALGAMVGAASYFIISADESNGLPGISLAAGGLFVASVVLSVAGASGLLPFRASTADAAYDGFTVPWWATVVALGLVTAAFAYVTGIEAGRRLGSRLASFVALGEVLAAVLWAWLLLGELPRTIQLAGGLLVLAGVVVVKLGEGRTSLVVEPLPEPEPEPDSVSVRGRPAA</sequence>
<organism evidence="4">
    <name type="scientific">freshwater metagenome</name>
    <dbReference type="NCBI Taxonomy" id="449393"/>
    <lineage>
        <taxon>unclassified sequences</taxon>
        <taxon>metagenomes</taxon>
        <taxon>ecological metagenomes</taxon>
    </lineage>
</organism>
<name>A0A6J7LGA1_9ZZZZ</name>
<dbReference type="EMBL" id="CAFBMW010000072">
    <property type="protein sequence ID" value="CAB4967271.1"/>
    <property type="molecule type" value="Genomic_DNA"/>
</dbReference>
<keyword evidence="2" id="KW-1133">Transmembrane helix</keyword>
<evidence type="ECO:0000313" key="4">
    <source>
        <dbReference type="EMBL" id="CAB4967271.1"/>
    </source>
</evidence>
<dbReference type="Pfam" id="PF00892">
    <property type="entry name" value="EamA"/>
    <property type="match status" value="2"/>
</dbReference>
<feature type="region of interest" description="Disordered" evidence="1">
    <location>
        <begin position="318"/>
        <end position="338"/>
    </location>
</feature>
<feature type="transmembrane region" description="Helical" evidence="2">
    <location>
        <begin position="108"/>
        <end position="128"/>
    </location>
</feature>
<evidence type="ECO:0000256" key="1">
    <source>
        <dbReference type="SAM" id="MobiDB-lite"/>
    </source>
</evidence>
<keyword evidence="2" id="KW-0472">Membrane</keyword>
<evidence type="ECO:0000259" key="3">
    <source>
        <dbReference type="Pfam" id="PF00892"/>
    </source>
</evidence>
<evidence type="ECO:0000256" key="2">
    <source>
        <dbReference type="SAM" id="Phobius"/>
    </source>
</evidence>
<dbReference type="PANTHER" id="PTHR22911:SF79">
    <property type="entry name" value="MOBA-LIKE NTP TRANSFERASE DOMAIN-CONTAINING PROTEIN"/>
    <property type="match status" value="1"/>
</dbReference>
<feature type="domain" description="EamA" evidence="3">
    <location>
        <begin position="18"/>
        <end position="153"/>
    </location>
</feature>
<proteinExistence type="predicted"/>
<keyword evidence="2" id="KW-0812">Transmembrane</keyword>
<feature type="transmembrane region" description="Helical" evidence="2">
    <location>
        <begin position="47"/>
        <end position="70"/>
    </location>
</feature>
<feature type="transmembrane region" description="Helical" evidence="2">
    <location>
        <begin position="290"/>
        <end position="309"/>
    </location>
</feature>
<feature type="transmembrane region" description="Helical" evidence="2">
    <location>
        <begin position="162"/>
        <end position="182"/>
    </location>
</feature>
<feature type="transmembrane region" description="Helical" evidence="2">
    <location>
        <begin position="232"/>
        <end position="252"/>
    </location>
</feature>
<feature type="domain" description="EamA" evidence="3">
    <location>
        <begin position="165"/>
        <end position="306"/>
    </location>
</feature>
<dbReference type="Gene3D" id="1.10.3730.20">
    <property type="match status" value="1"/>
</dbReference>
<dbReference type="InterPro" id="IPR037185">
    <property type="entry name" value="EmrE-like"/>
</dbReference>